<dbReference type="AlphaFoldDB" id="A0A7C8ME24"/>
<accession>A0A7C8ME24</accession>
<evidence type="ECO:0000313" key="1">
    <source>
        <dbReference type="EMBL" id="KAF2874355.1"/>
    </source>
</evidence>
<evidence type="ECO:0008006" key="3">
    <source>
        <dbReference type="Google" id="ProtNLM"/>
    </source>
</evidence>
<proteinExistence type="predicted"/>
<name>A0A7C8ME24_9PLEO</name>
<sequence length="295" mass="33593">MLSSSATPIATATALTRTLSIPELHEAILLHTDQKTLLISCLPVSRTWHHLITTSPALQRHLFFLSPTPARQPRTQAPPNDDEQNNYTLNPLIDINFPHWFTHTGIDDEEWDTLYAHVEPLAPISNENSMGTKKFLSLAWNQRPAVWRRRDASWRRMQIADPPIRNVLVKWDSEGEGGVSEQRGSTTLPADQSGLTMGQLYGYMENMLVRQEWFCDSELCYFTLCISRGHDEQRACTLDIYFNEWQTCSIVEAEDWPGIARFWSEEGCGKGLEVELSEGEEIPEGQSSRTAILFQ</sequence>
<gene>
    <name evidence="1" type="ORF">BDV95DRAFT_666250</name>
</gene>
<comment type="caution">
    <text evidence="1">The sequence shown here is derived from an EMBL/GenBank/DDBJ whole genome shotgun (WGS) entry which is preliminary data.</text>
</comment>
<dbReference type="SUPFAM" id="SSF81383">
    <property type="entry name" value="F-box domain"/>
    <property type="match status" value="1"/>
</dbReference>
<protein>
    <recommendedName>
        <fullName evidence="3">F-box domain-containing protein</fullName>
    </recommendedName>
</protein>
<dbReference type="Proteomes" id="UP000481861">
    <property type="component" value="Unassembled WGS sequence"/>
</dbReference>
<dbReference type="EMBL" id="JAADJZ010000006">
    <property type="protein sequence ID" value="KAF2874355.1"/>
    <property type="molecule type" value="Genomic_DNA"/>
</dbReference>
<evidence type="ECO:0000313" key="2">
    <source>
        <dbReference type="Proteomes" id="UP000481861"/>
    </source>
</evidence>
<keyword evidence="2" id="KW-1185">Reference proteome</keyword>
<reference evidence="1 2" key="1">
    <citation type="submission" date="2020-01" db="EMBL/GenBank/DDBJ databases">
        <authorList>
            <consortium name="DOE Joint Genome Institute"/>
            <person name="Haridas S."/>
            <person name="Albert R."/>
            <person name="Binder M."/>
            <person name="Bloem J."/>
            <person name="Labutti K."/>
            <person name="Salamov A."/>
            <person name="Andreopoulos B."/>
            <person name="Baker S.E."/>
            <person name="Barry K."/>
            <person name="Bills G."/>
            <person name="Bluhm B.H."/>
            <person name="Cannon C."/>
            <person name="Castanera R."/>
            <person name="Culley D.E."/>
            <person name="Daum C."/>
            <person name="Ezra D."/>
            <person name="Gonzalez J.B."/>
            <person name="Henrissat B."/>
            <person name="Kuo A."/>
            <person name="Liang C."/>
            <person name="Lipzen A."/>
            <person name="Lutzoni F."/>
            <person name="Magnuson J."/>
            <person name="Mondo S."/>
            <person name="Nolan M."/>
            <person name="Ohm R."/>
            <person name="Pangilinan J."/>
            <person name="Park H.-J.H."/>
            <person name="Ramirez L."/>
            <person name="Alfaro M."/>
            <person name="Sun H."/>
            <person name="Tritt A."/>
            <person name="Yoshinaga Y."/>
            <person name="Zwiers L.-H.L."/>
            <person name="Turgeon B.G."/>
            <person name="Goodwin S.B."/>
            <person name="Spatafora J.W."/>
            <person name="Crous P.W."/>
            <person name="Grigoriev I.V."/>
        </authorList>
    </citation>
    <scope>NUCLEOTIDE SEQUENCE [LARGE SCALE GENOMIC DNA]</scope>
    <source>
        <strain evidence="1 2">CBS 611.86</strain>
    </source>
</reference>
<dbReference type="OrthoDB" id="3800738at2759"/>
<organism evidence="1 2">
    <name type="scientific">Massariosphaeria phaeospora</name>
    <dbReference type="NCBI Taxonomy" id="100035"/>
    <lineage>
        <taxon>Eukaryota</taxon>
        <taxon>Fungi</taxon>
        <taxon>Dikarya</taxon>
        <taxon>Ascomycota</taxon>
        <taxon>Pezizomycotina</taxon>
        <taxon>Dothideomycetes</taxon>
        <taxon>Pleosporomycetidae</taxon>
        <taxon>Pleosporales</taxon>
        <taxon>Pleosporales incertae sedis</taxon>
        <taxon>Massariosphaeria</taxon>
    </lineage>
</organism>
<dbReference type="InterPro" id="IPR036047">
    <property type="entry name" value="F-box-like_dom_sf"/>
</dbReference>